<evidence type="ECO:0000256" key="4">
    <source>
        <dbReference type="ARBA" id="ARBA00022692"/>
    </source>
</evidence>
<keyword evidence="6" id="KW-0547">Nucleotide-binding</keyword>
<dbReference type="AlphaFoldDB" id="A0A2A2JBU6"/>
<feature type="transmembrane region" description="Helical" evidence="15">
    <location>
        <begin position="431"/>
        <end position="454"/>
    </location>
</feature>
<dbReference type="PANTHER" id="PTHR11920">
    <property type="entry name" value="GUANYLYL CYCLASE"/>
    <property type="match status" value="1"/>
</dbReference>
<dbReference type="InterPro" id="IPR011009">
    <property type="entry name" value="Kinase-like_dom_sf"/>
</dbReference>
<dbReference type="InterPro" id="IPR018297">
    <property type="entry name" value="A/G_cyclase_CS"/>
</dbReference>
<evidence type="ECO:0000256" key="14">
    <source>
        <dbReference type="RuleBase" id="RU003431"/>
    </source>
</evidence>
<accession>A0A2A2JBU6</accession>
<feature type="domain" description="Guanylate cyclase" evidence="18">
    <location>
        <begin position="797"/>
        <end position="927"/>
    </location>
</feature>
<evidence type="ECO:0000256" key="7">
    <source>
        <dbReference type="ARBA" id="ARBA00022989"/>
    </source>
</evidence>
<evidence type="ECO:0000256" key="3">
    <source>
        <dbReference type="ARBA" id="ARBA00012202"/>
    </source>
</evidence>
<evidence type="ECO:0000256" key="10">
    <source>
        <dbReference type="ARBA" id="ARBA00023180"/>
    </source>
</evidence>
<dbReference type="InterPro" id="IPR000719">
    <property type="entry name" value="Prot_kinase_dom"/>
</dbReference>
<dbReference type="Pfam" id="PF00211">
    <property type="entry name" value="Guanylate_cyc"/>
    <property type="match status" value="1"/>
</dbReference>
<comment type="caution">
    <text evidence="19">The sequence shown here is derived from an EMBL/GenBank/DDBJ whole genome shotgun (WGS) entry which is preliminary data.</text>
</comment>
<gene>
    <name evidence="19" type="ORF">WR25_12827</name>
</gene>
<evidence type="ECO:0000256" key="5">
    <source>
        <dbReference type="ARBA" id="ARBA00022729"/>
    </source>
</evidence>
<dbReference type="SUPFAM" id="SSF55073">
    <property type="entry name" value="Nucleotide cyclase"/>
    <property type="match status" value="1"/>
</dbReference>
<feature type="signal peptide" evidence="16">
    <location>
        <begin position="1"/>
        <end position="22"/>
    </location>
</feature>
<dbReference type="GO" id="GO:0035556">
    <property type="term" value="P:intracellular signal transduction"/>
    <property type="evidence" value="ECO:0007669"/>
    <property type="project" value="InterPro"/>
</dbReference>
<keyword evidence="5 16" id="KW-0732">Signal</keyword>
<dbReference type="GO" id="GO:0004672">
    <property type="term" value="F:protein kinase activity"/>
    <property type="evidence" value="ECO:0007669"/>
    <property type="project" value="InterPro"/>
</dbReference>
<dbReference type="Proteomes" id="UP000218231">
    <property type="component" value="Unassembled WGS sequence"/>
</dbReference>
<dbReference type="SMART" id="SM00044">
    <property type="entry name" value="CYCc"/>
    <property type="match status" value="1"/>
</dbReference>
<keyword evidence="8 15" id="KW-0472">Membrane</keyword>
<dbReference type="InterPro" id="IPR028082">
    <property type="entry name" value="Peripla_BP_I"/>
</dbReference>
<dbReference type="CDD" id="cd07302">
    <property type="entry name" value="CHD"/>
    <property type="match status" value="1"/>
</dbReference>
<evidence type="ECO:0000256" key="15">
    <source>
        <dbReference type="SAM" id="Phobius"/>
    </source>
</evidence>
<dbReference type="Gene3D" id="3.40.50.2300">
    <property type="match status" value="2"/>
</dbReference>
<dbReference type="GO" id="GO:0007168">
    <property type="term" value="P:receptor guanylyl cyclase signaling pathway"/>
    <property type="evidence" value="ECO:0007669"/>
    <property type="project" value="TreeGrafter"/>
</dbReference>
<feature type="chain" id="PRO_5012697212" description="Guanylate cyclase" evidence="16">
    <location>
        <begin position="23"/>
        <end position="1041"/>
    </location>
</feature>
<proteinExistence type="inferred from homology"/>
<evidence type="ECO:0000256" key="16">
    <source>
        <dbReference type="SAM" id="SignalP"/>
    </source>
</evidence>
<dbReference type="InterPro" id="IPR029787">
    <property type="entry name" value="Nucleotide_cyclase"/>
</dbReference>
<evidence type="ECO:0000256" key="8">
    <source>
        <dbReference type="ARBA" id="ARBA00023136"/>
    </source>
</evidence>
<keyword evidence="10" id="KW-0325">Glycoprotein</keyword>
<keyword evidence="20" id="KW-1185">Reference proteome</keyword>
<dbReference type="InterPro" id="IPR050401">
    <property type="entry name" value="Cyclic_nucleotide_synthase"/>
</dbReference>
<evidence type="ECO:0000313" key="19">
    <source>
        <dbReference type="EMBL" id="PAV58982.1"/>
    </source>
</evidence>
<dbReference type="SUPFAM" id="SSF56112">
    <property type="entry name" value="Protein kinase-like (PK-like)"/>
    <property type="match status" value="1"/>
</dbReference>
<dbReference type="Pfam" id="PF00069">
    <property type="entry name" value="Pkinase"/>
    <property type="match status" value="1"/>
</dbReference>
<dbReference type="GO" id="GO:0005524">
    <property type="term" value="F:ATP binding"/>
    <property type="evidence" value="ECO:0007669"/>
    <property type="project" value="InterPro"/>
</dbReference>
<sequence>MSRLFSFSHIFVTLLAFHFVECQIKTIQMGLLMVKVRKINFFNLTILYDECDENLASGYAVELINNYKVDVIIGPTCNDPAVAVSVLAAYYNIPVLIWGSVNAGVMLDPGRFETTATLSTTSTYLATAIYNLCLQFGWNQFVFLYNQLGDNGKCNSMQADFLDILNQQNDVDLAYSLELIDLSTDPLTTALQSVISRGRIFVMCTADDSVRLRIMAMISDLGMDTNEYVYIFADTRSKGFKVPIEGGKEIYVWETSNETQSASELEQSKQVFRNAIFVVDMMGQGTVAENYSVFGNEVIERMNDPPFSCTTDCSQIYRYAAQYAGQLHDAVYAYGTALNKSIAQNPSVSGPVTIDEDLSRNPTLYLQILNELDEPEIFASINLGFDSINFTPFYKDENAELWRNWGGQRPRSVPLCGFTGTSCPIDFVSAYLGFVVAGAAVIVIALLAGLYGIYASIRAKHREEERLDSLWKVPHASLKQTNKKREPVVAMKHQSRIVLTEAERKEMRSLKSLENDNLCRFIGLSLDAPQMLSIWRYCSRGSLADVIKKQNLQMDNFFIYALMKDVVAGLAYIHGSFLQFHGHLTSEFCLIDDRWQIKLAYHGPKALRNSDKYIVKELLWTAPELLRTNDNIGSQEGDIFSLGIIGSELVTRKTVYDLENRKEKPEGVFYPGPKGGMNPIRPSLITSEQIEINPAFLHLIRDCWTERPSERPTIDMVRNSLRSMNTESRSDNLMDHVFTMMESYATVLEEEVDSRTKELVEEKKKSDLLLYRMLPKQVAEKLKLGQPVEPETFESVTLFFSDVVSFTKLAAKCTPLQVVNLLNDLYTLFDGIIDQHDVYKVETIGDGYLCVSGLPHRNGNEHARHVALMSLQLIRELVDFRVPHLPTERINIRVGIHCGSVVSGVVGLTMPRYCLFGDAVNTASRMESNGKPGQIHLSAEANYMLTQIVRGFITESRGDVIIKGKGVMETFWLKGVDHDAGANQYLPRPIIKSNVFEVKEHSTKPESPQRSVTPDSEKGLYMEYKEKTVITQQHPGRGMMS</sequence>
<comment type="catalytic activity">
    <reaction evidence="1 14">
        <text>GTP = 3',5'-cyclic GMP + diphosphate</text>
        <dbReference type="Rhea" id="RHEA:13665"/>
        <dbReference type="ChEBI" id="CHEBI:33019"/>
        <dbReference type="ChEBI" id="CHEBI:37565"/>
        <dbReference type="ChEBI" id="CHEBI:57746"/>
        <dbReference type="EC" id="4.6.1.2"/>
    </reaction>
</comment>
<dbReference type="InterPro" id="IPR001054">
    <property type="entry name" value="A/G_cyclase"/>
</dbReference>
<evidence type="ECO:0000256" key="1">
    <source>
        <dbReference type="ARBA" id="ARBA00001436"/>
    </source>
</evidence>
<dbReference type="OrthoDB" id="1890790at2759"/>
<dbReference type="FunFam" id="3.30.70.1230:FF:000023">
    <property type="entry name" value="Guanylate cyclase"/>
    <property type="match status" value="1"/>
</dbReference>
<dbReference type="STRING" id="2018661.A0A2A2JBU6"/>
<dbReference type="GO" id="GO:0004383">
    <property type="term" value="F:guanylate cyclase activity"/>
    <property type="evidence" value="ECO:0007669"/>
    <property type="project" value="UniProtKB-EC"/>
</dbReference>
<dbReference type="PROSITE" id="PS50125">
    <property type="entry name" value="GUANYLATE_CYCLASE_2"/>
    <property type="match status" value="1"/>
</dbReference>
<keyword evidence="4 15" id="KW-0812">Transmembrane</keyword>
<keyword evidence="7 15" id="KW-1133">Transmembrane helix</keyword>
<organism evidence="19 20">
    <name type="scientific">Diploscapter pachys</name>
    <dbReference type="NCBI Taxonomy" id="2018661"/>
    <lineage>
        <taxon>Eukaryota</taxon>
        <taxon>Metazoa</taxon>
        <taxon>Ecdysozoa</taxon>
        <taxon>Nematoda</taxon>
        <taxon>Chromadorea</taxon>
        <taxon>Rhabditida</taxon>
        <taxon>Rhabditina</taxon>
        <taxon>Rhabditomorpha</taxon>
        <taxon>Rhabditoidea</taxon>
        <taxon>Rhabditidae</taxon>
        <taxon>Diploscapter</taxon>
    </lineage>
</organism>
<dbReference type="GO" id="GO:0006935">
    <property type="term" value="P:chemotaxis"/>
    <property type="evidence" value="ECO:0007669"/>
    <property type="project" value="UniProtKB-ARBA"/>
</dbReference>
<protein>
    <recommendedName>
        <fullName evidence="3 14">Guanylate cyclase</fullName>
        <ecNumber evidence="3 14">4.6.1.2</ecNumber>
    </recommendedName>
</protein>
<dbReference type="GO" id="GO:0005886">
    <property type="term" value="C:plasma membrane"/>
    <property type="evidence" value="ECO:0007669"/>
    <property type="project" value="TreeGrafter"/>
</dbReference>
<dbReference type="InterPro" id="IPR001828">
    <property type="entry name" value="ANF_lig-bd_rcpt"/>
</dbReference>
<name>A0A2A2JBU6_9BILA</name>
<dbReference type="PROSITE" id="PS00452">
    <property type="entry name" value="GUANYLATE_CYCLASE_1"/>
    <property type="match status" value="1"/>
</dbReference>
<keyword evidence="9" id="KW-0675">Receptor</keyword>
<keyword evidence="11 13" id="KW-0456">Lyase</keyword>
<dbReference type="GO" id="GO:0001653">
    <property type="term" value="F:peptide receptor activity"/>
    <property type="evidence" value="ECO:0007669"/>
    <property type="project" value="TreeGrafter"/>
</dbReference>
<dbReference type="PROSITE" id="PS50011">
    <property type="entry name" value="PROTEIN_KINASE_DOM"/>
    <property type="match status" value="1"/>
</dbReference>
<feature type="domain" description="Protein kinase" evidence="17">
    <location>
        <begin position="440"/>
        <end position="739"/>
    </location>
</feature>
<dbReference type="EMBL" id="LIAE01010546">
    <property type="protein sequence ID" value="PAV58982.1"/>
    <property type="molecule type" value="Genomic_DNA"/>
</dbReference>
<dbReference type="GO" id="GO:0004016">
    <property type="term" value="F:adenylate cyclase activity"/>
    <property type="evidence" value="ECO:0007669"/>
    <property type="project" value="TreeGrafter"/>
</dbReference>
<dbReference type="CDD" id="cd06352">
    <property type="entry name" value="PBP1_NPR_GC-like"/>
    <property type="match status" value="1"/>
</dbReference>
<evidence type="ECO:0000259" key="18">
    <source>
        <dbReference type="PROSITE" id="PS50125"/>
    </source>
</evidence>
<reference evidence="19 20" key="1">
    <citation type="journal article" date="2017" name="Curr. Biol.">
        <title>Genome architecture and evolution of a unichromosomal asexual nematode.</title>
        <authorList>
            <person name="Fradin H."/>
            <person name="Zegar C."/>
            <person name="Gutwein M."/>
            <person name="Lucas J."/>
            <person name="Kovtun M."/>
            <person name="Corcoran D."/>
            <person name="Baugh L.R."/>
            <person name="Kiontke K."/>
            <person name="Gunsalus K."/>
            <person name="Fitch D.H."/>
            <person name="Piano F."/>
        </authorList>
    </citation>
    <scope>NUCLEOTIDE SEQUENCE [LARGE SCALE GENOMIC DNA]</scope>
    <source>
        <strain evidence="19">PF1309</strain>
    </source>
</reference>
<dbReference type="Gene3D" id="1.10.510.10">
    <property type="entry name" value="Transferase(Phosphotransferase) domain 1"/>
    <property type="match status" value="1"/>
</dbReference>
<evidence type="ECO:0000256" key="11">
    <source>
        <dbReference type="ARBA" id="ARBA00023239"/>
    </source>
</evidence>
<evidence type="ECO:0000256" key="12">
    <source>
        <dbReference type="ARBA" id="ARBA00023293"/>
    </source>
</evidence>
<dbReference type="PANTHER" id="PTHR11920:SF76">
    <property type="entry name" value="RECEPTOR-TYPE GUANYLATE CYCLASE GCY-6"/>
    <property type="match status" value="1"/>
</dbReference>
<comment type="similarity">
    <text evidence="13">Belongs to the adenylyl cyclase class-4/guanylyl cyclase family.</text>
</comment>
<evidence type="ECO:0000256" key="9">
    <source>
        <dbReference type="ARBA" id="ARBA00023170"/>
    </source>
</evidence>
<evidence type="ECO:0000256" key="2">
    <source>
        <dbReference type="ARBA" id="ARBA00004479"/>
    </source>
</evidence>
<dbReference type="Pfam" id="PF01094">
    <property type="entry name" value="ANF_receptor"/>
    <property type="match status" value="1"/>
</dbReference>
<evidence type="ECO:0000256" key="13">
    <source>
        <dbReference type="RuleBase" id="RU000405"/>
    </source>
</evidence>
<dbReference type="SUPFAM" id="SSF53822">
    <property type="entry name" value="Periplasmic binding protein-like I"/>
    <property type="match status" value="1"/>
</dbReference>
<dbReference type="EC" id="4.6.1.2" evidence="3 14"/>
<comment type="subcellular location">
    <subcellularLocation>
        <location evidence="2">Membrane</location>
        <topology evidence="2">Single-pass type I membrane protein</topology>
    </subcellularLocation>
</comment>
<evidence type="ECO:0000256" key="6">
    <source>
        <dbReference type="ARBA" id="ARBA00022741"/>
    </source>
</evidence>
<keyword evidence="12 14" id="KW-0141">cGMP biosynthesis</keyword>
<feature type="transmembrane region" description="Helical" evidence="15">
    <location>
        <begin position="557"/>
        <end position="575"/>
    </location>
</feature>
<evidence type="ECO:0000313" key="20">
    <source>
        <dbReference type="Proteomes" id="UP000218231"/>
    </source>
</evidence>
<evidence type="ECO:0000259" key="17">
    <source>
        <dbReference type="PROSITE" id="PS50011"/>
    </source>
</evidence>
<dbReference type="GO" id="GO:0007635">
    <property type="term" value="P:chemosensory behavior"/>
    <property type="evidence" value="ECO:0007669"/>
    <property type="project" value="UniProtKB-ARBA"/>
</dbReference>
<dbReference type="Gene3D" id="3.30.70.1230">
    <property type="entry name" value="Nucleotide cyclase"/>
    <property type="match status" value="1"/>
</dbReference>